<gene>
    <name evidence="2" type="ORF">NUM_36020</name>
</gene>
<evidence type="ECO:0000256" key="1">
    <source>
        <dbReference type="SAM" id="MobiDB-lite"/>
    </source>
</evidence>
<reference evidence="3" key="1">
    <citation type="journal article" date="2021" name="Int. J. Syst. Evol. Microbiol.">
        <title>Actinocatenispora comari sp. nov., an endophytic actinomycete isolated from aerial parts of Comarum salesowianum.</title>
        <authorList>
            <person name="Oyunbileg N."/>
            <person name="Iizaka Y."/>
            <person name="Hamada M."/>
            <person name="Davaapurev B.O."/>
            <person name="Fukumoto A."/>
            <person name="Tsetseg B."/>
            <person name="Kato F."/>
            <person name="Tamura T."/>
            <person name="Batkhuu J."/>
            <person name="Anzai Y."/>
        </authorList>
    </citation>
    <scope>NUCLEOTIDE SEQUENCE [LARGE SCALE GENOMIC DNA]</scope>
    <source>
        <strain evidence="3">NUM-2625</strain>
    </source>
</reference>
<organism evidence="2 3">
    <name type="scientific">Actinocatenispora comari</name>
    <dbReference type="NCBI Taxonomy" id="2807577"/>
    <lineage>
        <taxon>Bacteria</taxon>
        <taxon>Bacillati</taxon>
        <taxon>Actinomycetota</taxon>
        <taxon>Actinomycetes</taxon>
        <taxon>Micromonosporales</taxon>
        <taxon>Micromonosporaceae</taxon>
        <taxon>Actinocatenispora</taxon>
    </lineage>
</organism>
<evidence type="ECO:0000313" key="2">
    <source>
        <dbReference type="EMBL" id="GIL28348.1"/>
    </source>
</evidence>
<protein>
    <submittedName>
        <fullName evidence="2">Uncharacterized protein</fullName>
    </submittedName>
</protein>
<proteinExistence type="predicted"/>
<sequence length="61" mass="6334">MRAVTSSSGYGSKVRRVSPVAGFTVAIAMPTASPRRHGAVAGFGDPTPARVRRGRPARVAK</sequence>
<evidence type="ECO:0000313" key="3">
    <source>
        <dbReference type="Proteomes" id="UP000614996"/>
    </source>
</evidence>
<keyword evidence="3" id="KW-1185">Reference proteome</keyword>
<feature type="compositionally biased region" description="Basic residues" evidence="1">
    <location>
        <begin position="50"/>
        <end position="61"/>
    </location>
</feature>
<name>A0A8J4AC98_9ACTN</name>
<comment type="caution">
    <text evidence="2">The sequence shown here is derived from an EMBL/GenBank/DDBJ whole genome shotgun (WGS) entry which is preliminary data.</text>
</comment>
<accession>A0A8J4AC98</accession>
<dbReference type="EMBL" id="BOPO01000063">
    <property type="protein sequence ID" value="GIL28348.1"/>
    <property type="molecule type" value="Genomic_DNA"/>
</dbReference>
<dbReference type="AlphaFoldDB" id="A0A8J4AC98"/>
<feature type="region of interest" description="Disordered" evidence="1">
    <location>
        <begin position="36"/>
        <end position="61"/>
    </location>
</feature>
<dbReference type="Proteomes" id="UP000614996">
    <property type="component" value="Unassembled WGS sequence"/>
</dbReference>